<keyword evidence="3" id="KW-1185">Reference proteome</keyword>
<sequence length="471" mass="52921">MFKRYVMIKIYVMILMTSVHENIETNGLAIAPPSWSDPKVNPCARMLNAWQHLYYPPLKECFKIFTLGYPCPDTMELSPILNGLTGHGECKCPPGTAQLNTTSTCYKIFDRGPCEFGEYLNPLKQVKGVKNSFRLGECMRLKRCSPGMVHWPEKDSCFKLFTRGPCVNGKLLVNDENSIPKCQCSDSGQLAKYYNRETKTCHSHFTQGICQPGKLFLPSQKCGCDSNLPHFHNETNQCYEIGSSGPCPNYGYEFTISGDDRQASCKCKKGYVLMHDGLCYRLYTKGPCKDGHVISDVKTCIQNPCQKNFLYFPHEKTCYRIGSQGPCRPEQVVVFDFTVKVSREGISHNGICGCSGIIKNLDQSCLKDESSPKTLCDPPLVEFQGKCHQLYSKGPCNVGQWLEPTKNHSSSKTVKCQCKPGYTPYDSVETEYGVSGCHGPSVLLARFLNGNKTYKFGFQKWNHVEEKSHDA</sequence>
<dbReference type="Proteomes" id="UP000183832">
    <property type="component" value="Unassembled WGS sequence"/>
</dbReference>
<dbReference type="AlphaFoldDB" id="A0A1J1IZD5"/>
<dbReference type="STRING" id="568069.A0A1J1IZD5"/>
<evidence type="ECO:0000313" key="2">
    <source>
        <dbReference type="EMBL" id="CRL05058.1"/>
    </source>
</evidence>
<reference evidence="2 3" key="1">
    <citation type="submission" date="2015-04" db="EMBL/GenBank/DDBJ databases">
        <authorList>
            <person name="Syromyatnikov M.Y."/>
            <person name="Popov V.N."/>
        </authorList>
    </citation>
    <scope>NUCLEOTIDE SEQUENCE [LARGE SCALE GENOMIC DNA]</scope>
</reference>
<evidence type="ECO:0000259" key="1">
    <source>
        <dbReference type="Pfam" id="PF16033"/>
    </source>
</evidence>
<gene>
    <name evidence="2" type="ORF">CLUMA_CG018054</name>
</gene>
<proteinExistence type="predicted"/>
<dbReference type="InterPro" id="IPR031993">
    <property type="entry name" value="DUF4789"/>
</dbReference>
<dbReference type="PANTHER" id="PTHR21177">
    <property type="entry name" value="IP06524P-RELATED"/>
    <property type="match status" value="1"/>
</dbReference>
<name>A0A1J1IZD5_9DIPT</name>
<dbReference type="OrthoDB" id="6328618at2759"/>
<feature type="domain" description="DUF4789" evidence="1">
    <location>
        <begin position="70"/>
        <end position="126"/>
    </location>
</feature>
<dbReference type="EMBL" id="CVRI01000064">
    <property type="protein sequence ID" value="CRL05058.1"/>
    <property type="molecule type" value="Genomic_DNA"/>
</dbReference>
<evidence type="ECO:0000313" key="3">
    <source>
        <dbReference type="Proteomes" id="UP000183832"/>
    </source>
</evidence>
<feature type="domain" description="DUF4789" evidence="1">
    <location>
        <begin position="259"/>
        <end position="307"/>
    </location>
</feature>
<dbReference type="PANTHER" id="PTHR21177:SF7">
    <property type="entry name" value="GH11627P"/>
    <property type="match status" value="1"/>
</dbReference>
<accession>A0A1J1IZD5</accession>
<protein>
    <submittedName>
        <fullName evidence="2">CLUMA_CG018054, isoform A</fullName>
    </submittedName>
</protein>
<dbReference type="Pfam" id="PF16033">
    <property type="entry name" value="DUF4789"/>
    <property type="match status" value="2"/>
</dbReference>
<organism evidence="2 3">
    <name type="scientific">Clunio marinus</name>
    <dbReference type="NCBI Taxonomy" id="568069"/>
    <lineage>
        <taxon>Eukaryota</taxon>
        <taxon>Metazoa</taxon>
        <taxon>Ecdysozoa</taxon>
        <taxon>Arthropoda</taxon>
        <taxon>Hexapoda</taxon>
        <taxon>Insecta</taxon>
        <taxon>Pterygota</taxon>
        <taxon>Neoptera</taxon>
        <taxon>Endopterygota</taxon>
        <taxon>Diptera</taxon>
        <taxon>Nematocera</taxon>
        <taxon>Chironomoidea</taxon>
        <taxon>Chironomidae</taxon>
        <taxon>Clunio</taxon>
    </lineage>
</organism>